<feature type="domain" description="Core-binding (CB)" evidence="5">
    <location>
        <begin position="216"/>
        <end position="302"/>
    </location>
</feature>
<dbReference type="InterPro" id="IPR050090">
    <property type="entry name" value="Tyrosine_recombinase_XerCD"/>
</dbReference>
<dbReference type="PROSITE" id="PS51898">
    <property type="entry name" value="TYR_RECOMBINASE"/>
    <property type="match status" value="1"/>
</dbReference>
<reference evidence="6 7" key="1">
    <citation type="submission" date="2017-09" db="EMBL/GenBank/DDBJ databases">
        <title>Large-scale bioinformatics analysis of Bacillus genomes uncovers conserved roles of natural products in bacterial physiology.</title>
        <authorList>
            <consortium name="Agbiome Team Llc"/>
            <person name="Bleich R.M."/>
            <person name="Grubbs K.J."/>
            <person name="Santa Maria K.C."/>
            <person name="Allen S.E."/>
            <person name="Farag S."/>
            <person name="Shank E.A."/>
            <person name="Bowers A."/>
        </authorList>
    </citation>
    <scope>NUCLEOTIDE SEQUENCE [LARGE SCALE GENOMIC DNA]</scope>
    <source>
        <strain evidence="6 7">AFS029792</strain>
    </source>
</reference>
<dbReference type="InterPro" id="IPR002104">
    <property type="entry name" value="Integrase_catalytic"/>
</dbReference>
<protein>
    <submittedName>
        <fullName evidence="6">Transposase</fullName>
    </submittedName>
</protein>
<keyword evidence="2" id="KW-0233">DNA recombination</keyword>
<dbReference type="InterPro" id="IPR010998">
    <property type="entry name" value="Integrase_recombinase_N"/>
</dbReference>
<dbReference type="CDD" id="cd01187">
    <property type="entry name" value="INT_tnpB_C_Tn554"/>
    <property type="match status" value="1"/>
</dbReference>
<evidence type="ECO:0000259" key="4">
    <source>
        <dbReference type="PROSITE" id="PS51898"/>
    </source>
</evidence>
<gene>
    <name evidence="6" type="ORF">COI69_12635</name>
</gene>
<dbReference type="InterPro" id="IPR013762">
    <property type="entry name" value="Integrase-like_cat_sf"/>
</dbReference>
<accession>A0A9X7HMN6</accession>
<keyword evidence="1 3" id="KW-0238">DNA-binding</keyword>
<dbReference type="Gene3D" id="1.10.150.130">
    <property type="match status" value="1"/>
</dbReference>
<dbReference type="PROSITE" id="PS51900">
    <property type="entry name" value="CB"/>
    <property type="match status" value="1"/>
</dbReference>
<dbReference type="EMBL" id="NUUR01000033">
    <property type="protein sequence ID" value="PHG82301.1"/>
    <property type="molecule type" value="Genomic_DNA"/>
</dbReference>
<dbReference type="InterPro" id="IPR011010">
    <property type="entry name" value="DNA_brk_join_enz"/>
</dbReference>
<dbReference type="Gene3D" id="1.10.443.10">
    <property type="entry name" value="Intergrase catalytic core"/>
    <property type="match status" value="1"/>
</dbReference>
<dbReference type="Proteomes" id="UP000225135">
    <property type="component" value="Unassembled WGS sequence"/>
</dbReference>
<feature type="domain" description="Tyr recombinase" evidence="4">
    <location>
        <begin position="326"/>
        <end position="513"/>
    </location>
</feature>
<dbReference type="PANTHER" id="PTHR30349">
    <property type="entry name" value="PHAGE INTEGRASE-RELATED"/>
    <property type="match status" value="1"/>
</dbReference>
<dbReference type="Pfam" id="PF00589">
    <property type="entry name" value="Phage_integrase"/>
    <property type="match status" value="1"/>
</dbReference>
<evidence type="ECO:0000313" key="7">
    <source>
        <dbReference type="Proteomes" id="UP000225135"/>
    </source>
</evidence>
<dbReference type="InterPro" id="IPR044068">
    <property type="entry name" value="CB"/>
</dbReference>
<organism evidence="6 7">
    <name type="scientific">Bacillus cereus</name>
    <dbReference type="NCBI Taxonomy" id="1396"/>
    <lineage>
        <taxon>Bacteria</taxon>
        <taxon>Bacillati</taxon>
        <taxon>Bacillota</taxon>
        <taxon>Bacilli</taxon>
        <taxon>Bacillales</taxon>
        <taxon>Bacillaceae</taxon>
        <taxon>Bacillus</taxon>
        <taxon>Bacillus cereus group</taxon>
    </lineage>
</organism>
<dbReference type="AlphaFoldDB" id="A0A9X7HMN6"/>
<name>A0A9X7HMN6_BACCE</name>
<comment type="caution">
    <text evidence="6">The sequence shown here is derived from an EMBL/GenBank/DDBJ whole genome shotgun (WGS) entry which is preliminary data.</text>
</comment>
<dbReference type="GO" id="GO:0015074">
    <property type="term" value="P:DNA integration"/>
    <property type="evidence" value="ECO:0007669"/>
    <property type="project" value="InterPro"/>
</dbReference>
<evidence type="ECO:0000256" key="2">
    <source>
        <dbReference type="ARBA" id="ARBA00023172"/>
    </source>
</evidence>
<proteinExistence type="predicted"/>
<evidence type="ECO:0000313" key="6">
    <source>
        <dbReference type="EMBL" id="PHG82301.1"/>
    </source>
</evidence>
<evidence type="ECO:0000256" key="3">
    <source>
        <dbReference type="PROSITE-ProRule" id="PRU01248"/>
    </source>
</evidence>
<dbReference type="SUPFAM" id="SSF56349">
    <property type="entry name" value="DNA breaking-rejoining enzymes"/>
    <property type="match status" value="1"/>
</dbReference>
<dbReference type="RefSeq" id="WP_098773724.1">
    <property type="nucleotide sequence ID" value="NZ_NUQH01000077.1"/>
</dbReference>
<dbReference type="GO" id="GO:0006310">
    <property type="term" value="P:DNA recombination"/>
    <property type="evidence" value="ECO:0007669"/>
    <property type="project" value="UniProtKB-KW"/>
</dbReference>
<evidence type="ECO:0000259" key="5">
    <source>
        <dbReference type="PROSITE" id="PS51900"/>
    </source>
</evidence>
<evidence type="ECO:0000256" key="1">
    <source>
        <dbReference type="ARBA" id="ARBA00023125"/>
    </source>
</evidence>
<sequence length="630" mass="74191">MTAYNRRRIISGGEISKKIAEMNNELKGFWAKDKWDIHQCPEPSAIEFAKSPKLRNRYVHFDRVQNLWIRTELKYFYYYQMKNGIWGAKTVWLRKGTVISKMLGFLNLKYPNISSITEVPIEKAINEYRTYLIELGVKTTVTNYKINANQEKTAIKANSYYVTNLKQFMEFYEDYYFDGEEWDKDIWDRRKLSLPEDKVNPTSYDYTVSFKNFRNPYFKELVKKYCKLKLNTSSFSHIYDIAHNLKEFFDFLDVNFKHIQRIHQVTRIEIEAYLSKINVMGLKPSTIGGRISALEGVFSTLLRVEWGDAPSKALIYPEDYPKVPDAKPRFINEYVLEQLNSHLDKLPPYIATMTMIIQECGMRISELCTLKKGCLLEDKEGDYFLKYYQWKMKKEHVVPISKEVALLIKDQEDKVSKEFFDSEYLFPRKDGSPLKQDTFRGELNKLAYEYAIVDQEGTIFRFHAHAFRHTVGTRMINNGVPQHIVQKFLGHESPEMTNRYAHIFDETLKVEFTKFKEKLVTNHGDILELNNDNEVDDIDLQWFKKNINAQVLPNGYCRLPVIAGSCPHANACLDCTHFCTSKQFLPQHQEHLRHTEELLVVAKDKQWQRQIETNSRVKERLEQIIGSLKE</sequence>
<dbReference type="GO" id="GO:0003677">
    <property type="term" value="F:DNA binding"/>
    <property type="evidence" value="ECO:0007669"/>
    <property type="project" value="UniProtKB-UniRule"/>
</dbReference>